<proteinExistence type="predicted"/>
<dbReference type="PANTHER" id="PTHR43132:SF2">
    <property type="entry name" value="ARSENICAL RESISTANCE OPERON REPRESSOR ARSR-RELATED"/>
    <property type="match status" value="1"/>
</dbReference>
<dbReference type="CDD" id="cd00090">
    <property type="entry name" value="HTH_ARSR"/>
    <property type="match status" value="1"/>
</dbReference>
<dbReference type="PANTHER" id="PTHR43132">
    <property type="entry name" value="ARSENICAL RESISTANCE OPERON REPRESSOR ARSR-RELATED"/>
    <property type="match status" value="1"/>
</dbReference>
<feature type="compositionally biased region" description="Gly residues" evidence="4">
    <location>
        <begin position="155"/>
        <end position="166"/>
    </location>
</feature>
<evidence type="ECO:0000313" key="8">
    <source>
        <dbReference type="Proteomes" id="UP000199451"/>
    </source>
</evidence>
<reference evidence="8" key="1">
    <citation type="submission" date="2016-10" db="EMBL/GenBank/DDBJ databases">
        <authorList>
            <person name="Varghese N."/>
            <person name="Submissions S."/>
        </authorList>
    </citation>
    <scope>NUCLEOTIDE SEQUENCE [LARGE SCALE GENOMIC DNA]</scope>
    <source>
        <strain evidence="8">CGMCC 1.10119</strain>
    </source>
</reference>
<feature type="region of interest" description="Disordered" evidence="4">
    <location>
        <begin position="1"/>
        <end position="23"/>
    </location>
</feature>
<feature type="domain" description="HTH arsR-type" evidence="6">
    <location>
        <begin position="31"/>
        <end position="114"/>
    </location>
</feature>
<dbReference type="InterPro" id="IPR051011">
    <property type="entry name" value="Metal_resp_trans_reg"/>
</dbReference>
<evidence type="ECO:0000313" key="7">
    <source>
        <dbReference type="EMBL" id="SDL98366.1"/>
    </source>
</evidence>
<keyword evidence="5" id="KW-0472">Membrane</keyword>
<dbReference type="Proteomes" id="UP000199451">
    <property type="component" value="Unassembled WGS sequence"/>
</dbReference>
<dbReference type="Pfam" id="PF24267">
    <property type="entry name" value="HVO_1552_C"/>
    <property type="match status" value="1"/>
</dbReference>
<organism evidence="7 8">
    <name type="scientific">Halogranum gelatinilyticum</name>
    <dbReference type="NCBI Taxonomy" id="660521"/>
    <lineage>
        <taxon>Archaea</taxon>
        <taxon>Methanobacteriati</taxon>
        <taxon>Methanobacteriota</taxon>
        <taxon>Stenosarchaea group</taxon>
        <taxon>Halobacteria</taxon>
        <taxon>Halobacteriales</taxon>
        <taxon>Haloferacaceae</taxon>
    </lineage>
</organism>
<keyword evidence="2" id="KW-0238">DNA-binding</keyword>
<evidence type="ECO:0000256" key="4">
    <source>
        <dbReference type="SAM" id="MobiDB-lite"/>
    </source>
</evidence>
<sequence length="300" mass="30170">MADILPSTSDLDGPESDDPRVIGVDSDAADDLLAALSSRTARRLLSELHEEPGSASDLADRVDTSLQNAQYHLEKLESADLIEVGDTVYSEKGREMKVYVPVDRALVVVAGREEDTTGLQTTLGRLLGGVGVLGAASLVVDRLAGGPTSRLFTSGGAGAGGGGDAGGAQSTSGGSGSADDGAAGGAESTTTDTSVSVESTDVETATPEPTSTTSEPGISIAEETTQAATETPQATAEPTATAAPEATQTATETAARVTDSAVRAADPTLLDSLATSPGVLFFLGGLTVLLVGILLLRARR</sequence>
<evidence type="ECO:0000259" key="6">
    <source>
        <dbReference type="SMART" id="SM00418"/>
    </source>
</evidence>
<keyword evidence="8" id="KW-1185">Reference proteome</keyword>
<feature type="transmembrane region" description="Helical" evidence="5">
    <location>
        <begin position="278"/>
        <end position="296"/>
    </location>
</feature>
<evidence type="ECO:0000256" key="3">
    <source>
        <dbReference type="ARBA" id="ARBA00023163"/>
    </source>
</evidence>
<dbReference type="InterPro" id="IPR011991">
    <property type="entry name" value="ArsR-like_HTH"/>
</dbReference>
<dbReference type="InterPro" id="IPR036388">
    <property type="entry name" value="WH-like_DNA-bd_sf"/>
</dbReference>
<dbReference type="AlphaFoldDB" id="A0A1G9PHR0"/>
<dbReference type="STRING" id="660521.SAMN04487949_0395"/>
<keyword evidence="5" id="KW-1133">Transmembrane helix</keyword>
<keyword evidence="1" id="KW-0805">Transcription regulation</keyword>
<gene>
    <name evidence="7" type="ORF">SAMN04487949_0395</name>
</gene>
<dbReference type="Pfam" id="PF12840">
    <property type="entry name" value="HTH_20"/>
    <property type="match status" value="1"/>
</dbReference>
<evidence type="ECO:0000256" key="1">
    <source>
        <dbReference type="ARBA" id="ARBA00023015"/>
    </source>
</evidence>
<dbReference type="SUPFAM" id="SSF46785">
    <property type="entry name" value="Winged helix' DNA-binding domain"/>
    <property type="match status" value="1"/>
</dbReference>
<dbReference type="InterPro" id="IPR056525">
    <property type="entry name" value="HVO_1552_C"/>
</dbReference>
<dbReference type="OrthoDB" id="308286at2157"/>
<name>A0A1G9PHR0_9EURY</name>
<feature type="compositionally biased region" description="Low complexity" evidence="4">
    <location>
        <begin position="167"/>
        <end position="248"/>
    </location>
</feature>
<dbReference type="InterPro" id="IPR036390">
    <property type="entry name" value="WH_DNA-bd_sf"/>
</dbReference>
<feature type="region of interest" description="Disordered" evidence="4">
    <location>
        <begin position="155"/>
        <end position="248"/>
    </location>
</feature>
<accession>A0A1G9PHR0</accession>
<dbReference type="GO" id="GO:0003700">
    <property type="term" value="F:DNA-binding transcription factor activity"/>
    <property type="evidence" value="ECO:0007669"/>
    <property type="project" value="InterPro"/>
</dbReference>
<dbReference type="Gene3D" id="1.10.10.10">
    <property type="entry name" value="Winged helix-like DNA-binding domain superfamily/Winged helix DNA-binding domain"/>
    <property type="match status" value="1"/>
</dbReference>
<keyword evidence="5" id="KW-0812">Transmembrane</keyword>
<dbReference type="InterPro" id="IPR001845">
    <property type="entry name" value="HTH_ArsR_DNA-bd_dom"/>
</dbReference>
<protein>
    <submittedName>
        <fullName evidence="7">Helix-turn-helix domain-containing protein</fullName>
    </submittedName>
</protein>
<feature type="compositionally biased region" description="Polar residues" evidence="4">
    <location>
        <begin position="1"/>
        <end position="10"/>
    </location>
</feature>
<evidence type="ECO:0000256" key="2">
    <source>
        <dbReference type="ARBA" id="ARBA00023125"/>
    </source>
</evidence>
<keyword evidence="3" id="KW-0804">Transcription</keyword>
<evidence type="ECO:0000256" key="5">
    <source>
        <dbReference type="SAM" id="Phobius"/>
    </source>
</evidence>
<dbReference type="GO" id="GO:0003677">
    <property type="term" value="F:DNA binding"/>
    <property type="evidence" value="ECO:0007669"/>
    <property type="project" value="UniProtKB-KW"/>
</dbReference>
<dbReference type="SMART" id="SM00418">
    <property type="entry name" value="HTH_ARSR"/>
    <property type="match status" value="1"/>
</dbReference>
<dbReference type="EMBL" id="FNHL01000001">
    <property type="protein sequence ID" value="SDL98366.1"/>
    <property type="molecule type" value="Genomic_DNA"/>
</dbReference>
<dbReference type="RefSeq" id="WP_089693553.1">
    <property type="nucleotide sequence ID" value="NZ_FNHL01000001.1"/>
</dbReference>